<name>A0A5B0SVS9_9ENTR</name>
<keyword evidence="1" id="KW-0812">Transmembrane</keyword>
<feature type="transmembrane region" description="Helical" evidence="1">
    <location>
        <begin position="113"/>
        <end position="134"/>
    </location>
</feature>
<feature type="transmembrane region" description="Helical" evidence="1">
    <location>
        <begin position="7"/>
        <end position="30"/>
    </location>
</feature>
<proteinExistence type="predicted"/>
<feature type="transmembrane region" description="Helical" evidence="1">
    <location>
        <begin position="72"/>
        <end position="93"/>
    </location>
</feature>
<dbReference type="AlphaFoldDB" id="A0A5B0SVS9"/>
<feature type="transmembrane region" description="Helical" evidence="1">
    <location>
        <begin position="42"/>
        <end position="60"/>
    </location>
</feature>
<evidence type="ECO:0000256" key="1">
    <source>
        <dbReference type="SAM" id="Phobius"/>
    </source>
</evidence>
<organism evidence="2 3">
    <name type="scientific">Citrobacter portucalensis</name>
    <dbReference type="NCBI Taxonomy" id="1639133"/>
    <lineage>
        <taxon>Bacteria</taxon>
        <taxon>Pseudomonadati</taxon>
        <taxon>Pseudomonadota</taxon>
        <taxon>Gammaproteobacteria</taxon>
        <taxon>Enterobacterales</taxon>
        <taxon>Enterobacteriaceae</taxon>
        <taxon>Citrobacter</taxon>
        <taxon>Citrobacter freundii complex</taxon>
    </lineage>
</organism>
<gene>
    <name evidence="2" type="ORF">D3H66_19555</name>
</gene>
<dbReference type="EMBL" id="VTZD01000024">
    <property type="protein sequence ID" value="KAA1141971.1"/>
    <property type="molecule type" value="Genomic_DNA"/>
</dbReference>
<keyword evidence="1" id="KW-1133">Transmembrane helix</keyword>
<evidence type="ECO:0000313" key="3">
    <source>
        <dbReference type="Proteomes" id="UP000323297"/>
    </source>
</evidence>
<protein>
    <submittedName>
        <fullName evidence="2">Uncharacterized protein</fullName>
    </submittedName>
</protein>
<dbReference type="Proteomes" id="UP000323297">
    <property type="component" value="Unassembled WGS sequence"/>
</dbReference>
<sequence>MSKKLNLNYGLAVFSIFAIIAGLLIAWGLYFVGFDYPYKPQFIFIAAPAALLIFLNMQILNGDLRNFWSGVLNMMVLLAGVTLPIVIEYFLKVTMADSSYFYQDTLKTLNKNVHYALVIYAAYLAVIKNISLIFQRDTEVEIEDIQKRT</sequence>
<dbReference type="RefSeq" id="WP_149608105.1">
    <property type="nucleotide sequence ID" value="NZ_VTZD01000024.1"/>
</dbReference>
<evidence type="ECO:0000313" key="2">
    <source>
        <dbReference type="EMBL" id="KAA1141971.1"/>
    </source>
</evidence>
<comment type="caution">
    <text evidence="2">The sequence shown here is derived from an EMBL/GenBank/DDBJ whole genome shotgun (WGS) entry which is preliminary data.</text>
</comment>
<keyword evidence="1" id="KW-0472">Membrane</keyword>
<accession>A0A5B0SVS9</accession>
<reference evidence="2 3" key="1">
    <citation type="submission" date="2019-08" db="EMBL/GenBank/DDBJ databases">
        <title>Draft genome sequence of Citrobacter portucalensis strain isolated from green turtle.</title>
        <authorList>
            <person name="Fernandes M.R."/>
            <person name="Sellera F.P."/>
            <person name="Goldeberg D.W."/>
            <person name="Costa D.C."/>
            <person name="Lincopan N."/>
        </authorList>
    </citation>
    <scope>NUCLEOTIDE SEQUENCE [LARGE SCALE GENOMIC DNA]</scope>
    <source>
        <strain evidence="2 3">TV06</strain>
    </source>
</reference>